<evidence type="ECO:0000313" key="2">
    <source>
        <dbReference type="Proteomes" id="UP000682982"/>
    </source>
</evidence>
<gene>
    <name evidence="1" type="ORF">KDM87_03035</name>
</gene>
<comment type="caution">
    <text evidence="1">The sequence shown here is derived from an EMBL/GenBank/DDBJ whole genome shotgun (WGS) entry which is preliminary data.</text>
</comment>
<accession>A0ABS5GYM3</accession>
<dbReference type="Proteomes" id="UP000682982">
    <property type="component" value="Unassembled WGS sequence"/>
</dbReference>
<sequence>MAMTDNAIKLPANHRQLNALHPSEVSQRLILTYCDAPRGNSLEVCTAMALFCGYSPKFISLKLEFLEK</sequence>
<evidence type="ECO:0000313" key="1">
    <source>
        <dbReference type="EMBL" id="MBR7791556.1"/>
    </source>
</evidence>
<organism evidence="1 2">
    <name type="scientific">Undibacterium rivi</name>
    <dbReference type="NCBI Taxonomy" id="2828729"/>
    <lineage>
        <taxon>Bacteria</taxon>
        <taxon>Pseudomonadati</taxon>
        <taxon>Pseudomonadota</taxon>
        <taxon>Betaproteobacteria</taxon>
        <taxon>Burkholderiales</taxon>
        <taxon>Oxalobacteraceae</taxon>
        <taxon>Undibacterium</taxon>
    </lineage>
</organism>
<proteinExistence type="predicted"/>
<protein>
    <submittedName>
        <fullName evidence="1">Uncharacterized protein</fullName>
    </submittedName>
</protein>
<name>A0ABS5GYM3_9BURK</name>
<keyword evidence="2" id="KW-1185">Reference proteome</keyword>
<reference evidence="1 2" key="1">
    <citation type="submission" date="2021-04" db="EMBL/GenBank/DDBJ databases">
        <title>novel species isolated from subtropical streams in China.</title>
        <authorList>
            <person name="Lu H."/>
        </authorList>
    </citation>
    <scope>NUCLEOTIDE SEQUENCE [LARGE SCALE GENOMIC DNA]</scope>
    <source>
        <strain evidence="1 2">FT147W</strain>
    </source>
</reference>
<dbReference type="EMBL" id="JAGSPK010000001">
    <property type="protein sequence ID" value="MBR7791556.1"/>
    <property type="molecule type" value="Genomic_DNA"/>
</dbReference>